<keyword evidence="3" id="KW-1185">Reference proteome</keyword>
<feature type="signal peptide" evidence="1">
    <location>
        <begin position="1"/>
        <end position="19"/>
    </location>
</feature>
<dbReference type="GeneID" id="81395751"/>
<feature type="chain" id="PRO_5040876263" evidence="1">
    <location>
        <begin position="20"/>
        <end position="391"/>
    </location>
</feature>
<dbReference type="AlphaFoldDB" id="A0A9W9K2Y6"/>
<dbReference type="Proteomes" id="UP001141434">
    <property type="component" value="Unassembled WGS sequence"/>
</dbReference>
<reference evidence="2" key="2">
    <citation type="journal article" date="2023" name="IMA Fungus">
        <title>Comparative genomic study of the Penicillium genus elucidates a diverse pangenome and 15 lateral gene transfer events.</title>
        <authorList>
            <person name="Petersen C."/>
            <person name="Sorensen T."/>
            <person name="Nielsen M.R."/>
            <person name="Sondergaard T.E."/>
            <person name="Sorensen J.L."/>
            <person name="Fitzpatrick D.A."/>
            <person name="Frisvad J.C."/>
            <person name="Nielsen K.L."/>
        </authorList>
    </citation>
    <scope>NUCLEOTIDE SEQUENCE</scope>
    <source>
        <strain evidence="2">IBT 34128</strain>
    </source>
</reference>
<sequence length="391" mass="42911">MRSLSPLGVFVYLVTTSYGSSVPSCTITETSSCTPSTSYGVNNAGMTTATFTTPACSMITACSGSDMPAPGAVKPRGRQHQTEIAICSPYKLRIASARSITAEGPALWDQLKGAYIVPLKEDQCAVPELTVFPDWDKLTKKTHFDEKKSKYGAMGTNNPPYVTTEHVYELQILPAFLVSLIENNKISCEDLNDKLFPPGSDDNLAQDLFNQLPSWDHPEFIVLDNLVNDWKGNMFGGELSQRGKLKEKIKGLYHVAMVYDMLNMEDVYTKFKTTNARIYKYLRDEFDGPPNSDCPGLAPQGGWAPAYSSFMESYVPSRLNHASNVMSIRYSSATENKKATPEETAALSQLTKRYPIASWTADMSNLLSWPAKHGATQAAYTPAPTATAAAK</sequence>
<keyword evidence="1" id="KW-0732">Signal</keyword>
<gene>
    <name evidence="2" type="ORF">NUU61_006054</name>
</gene>
<reference evidence="2" key="1">
    <citation type="submission" date="2022-11" db="EMBL/GenBank/DDBJ databases">
        <authorList>
            <person name="Petersen C."/>
        </authorList>
    </citation>
    <scope>NUCLEOTIDE SEQUENCE</scope>
    <source>
        <strain evidence="2">IBT 34128</strain>
    </source>
</reference>
<name>A0A9W9K2Y6_9EURO</name>
<dbReference type="EMBL" id="JAPMSZ010000009">
    <property type="protein sequence ID" value="KAJ5091184.1"/>
    <property type="molecule type" value="Genomic_DNA"/>
</dbReference>
<organism evidence="2 3">
    <name type="scientific">Penicillium alfredii</name>
    <dbReference type="NCBI Taxonomy" id="1506179"/>
    <lineage>
        <taxon>Eukaryota</taxon>
        <taxon>Fungi</taxon>
        <taxon>Dikarya</taxon>
        <taxon>Ascomycota</taxon>
        <taxon>Pezizomycotina</taxon>
        <taxon>Eurotiomycetes</taxon>
        <taxon>Eurotiomycetidae</taxon>
        <taxon>Eurotiales</taxon>
        <taxon>Aspergillaceae</taxon>
        <taxon>Penicillium</taxon>
    </lineage>
</organism>
<dbReference type="OrthoDB" id="3257981at2759"/>
<evidence type="ECO:0000313" key="3">
    <source>
        <dbReference type="Proteomes" id="UP001141434"/>
    </source>
</evidence>
<protein>
    <submittedName>
        <fullName evidence="2">Uncharacterized protein</fullName>
    </submittedName>
</protein>
<comment type="caution">
    <text evidence="2">The sequence shown here is derived from an EMBL/GenBank/DDBJ whole genome shotgun (WGS) entry which is preliminary data.</text>
</comment>
<evidence type="ECO:0000256" key="1">
    <source>
        <dbReference type="SAM" id="SignalP"/>
    </source>
</evidence>
<accession>A0A9W9K2Y6</accession>
<proteinExistence type="predicted"/>
<evidence type="ECO:0000313" key="2">
    <source>
        <dbReference type="EMBL" id="KAJ5091184.1"/>
    </source>
</evidence>
<dbReference type="RefSeq" id="XP_056509382.1">
    <property type="nucleotide sequence ID" value="XM_056656582.1"/>
</dbReference>